<dbReference type="RefSeq" id="XP_037164953.1">
    <property type="nucleotide sequence ID" value="XM_037308179.1"/>
</dbReference>
<dbReference type="Proteomes" id="UP000578531">
    <property type="component" value="Unassembled WGS sequence"/>
</dbReference>
<accession>A0A8H6FVJ7</accession>
<comment type="caution">
    <text evidence="2">The sequence shown here is derived from an EMBL/GenBank/DDBJ whole genome shotgun (WGS) entry which is preliminary data.</text>
</comment>
<feature type="region of interest" description="Disordered" evidence="1">
    <location>
        <begin position="1"/>
        <end position="32"/>
    </location>
</feature>
<keyword evidence="3" id="KW-1185">Reference proteome</keyword>
<dbReference type="EMBL" id="JACCJC010000024">
    <property type="protein sequence ID" value="KAF6235585.1"/>
    <property type="molecule type" value="Genomic_DNA"/>
</dbReference>
<evidence type="ECO:0000313" key="2">
    <source>
        <dbReference type="EMBL" id="KAF6235585.1"/>
    </source>
</evidence>
<gene>
    <name evidence="2" type="ORF">HO173_006268</name>
</gene>
<dbReference type="AlphaFoldDB" id="A0A8H6FVJ7"/>
<protein>
    <submittedName>
        <fullName evidence="2">Uncharacterized protein</fullName>
    </submittedName>
</protein>
<reference evidence="2 3" key="1">
    <citation type="journal article" date="2020" name="Genomics">
        <title>Complete, high-quality genomes from long-read metagenomic sequencing of two wolf lichen thalli reveals enigmatic genome architecture.</title>
        <authorList>
            <person name="McKenzie S.K."/>
            <person name="Walston R.F."/>
            <person name="Allen J.L."/>
        </authorList>
    </citation>
    <scope>NUCLEOTIDE SEQUENCE [LARGE SCALE GENOMIC DNA]</scope>
    <source>
        <strain evidence="2">WasteWater2</strain>
    </source>
</reference>
<evidence type="ECO:0000256" key="1">
    <source>
        <dbReference type="SAM" id="MobiDB-lite"/>
    </source>
</evidence>
<proteinExistence type="predicted"/>
<sequence>MPRTTFSCDHTAITQSSEARNPYLPTGTTYPPPKSFSFPCRSCAREQAQDAEANTRAQYDPQIDKLRDMIDRALWHLTRDNPELKEAIERKQEEETGLMVRKERELIRCWKEYKERWG</sequence>
<evidence type="ECO:0000313" key="3">
    <source>
        <dbReference type="Proteomes" id="UP000578531"/>
    </source>
</evidence>
<dbReference type="OrthoDB" id="5395946at2759"/>
<organism evidence="2 3">
    <name type="scientific">Letharia columbiana</name>
    <dbReference type="NCBI Taxonomy" id="112416"/>
    <lineage>
        <taxon>Eukaryota</taxon>
        <taxon>Fungi</taxon>
        <taxon>Dikarya</taxon>
        <taxon>Ascomycota</taxon>
        <taxon>Pezizomycotina</taxon>
        <taxon>Lecanoromycetes</taxon>
        <taxon>OSLEUM clade</taxon>
        <taxon>Lecanoromycetidae</taxon>
        <taxon>Lecanorales</taxon>
        <taxon>Lecanorineae</taxon>
        <taxon>Parmeliaceae</taxon>
        <taxon>Letharia</taxon>
    </lineage>
</organism>
<name>A0A8H6FVJ7_9LECA</name>
<dbReference type="GeneID" id="59287929"/>
<feature type="compositionally biased region" description="Polar residues" evidence="1">
    <location>
        <begin position="1"/>
        <end position="19"/>
    </location>
</feature>